<feature type="transmembrane region" description="Helical" evidence="7">
    <location>
        <begin position="404"/>
        <end position="422"/>
    </location>
</feature>
<name>A0ABS9DUE8_9PROT</name>
<dbReference type="PROSITE" id="PS50850">
    <property type="entry name" value="MFS"/>
    <property type="match status" value="1"/>
</dbReference>
<dbReference type="EMBL" id="JAKGBZ010000002">
    <property type="protein sequence ID" value="MCF3945415.1"/>
    <property type="molecule type" value="Genomic_DNA"/>
</dbReference>
<evidence type="ECO:0000256" key="5">
    <source>
        <dbReference type="ARBA" id="ARBA00022989"/>
    </source>
</evidence>
<comment type="similarity">
    <text evidence="2">Belongs to the major facilitator superfamily. Sugar transporter (TC 2.A.1.1) family.</text>
</comment>
<evidence type="ECO:0000256" key="6">
    <source>
        <dbReference type="ARBA" id="ARBA00023136"/>
    </source>
</evidence>
<sequence length="456" mass="47996">MNSATMTHADEDRAAEIGARIDRLPAWGLTLAGKAVFAAAYFFSFYDIIAIGATLPNIAHALHLSGAEEALPLTTSLIGYIIGAVILGHLADSWGRRNTLLVTMLLLAASSVLCGLSWNIASLAVFRLFSGMGIGAQISLSATMINELSPSAQRGRNIQRNIIAGGIGDAVTPFVAMALLSAGEIGWRLVLGFGVLALIPAALLYFLPESPRWLAAKGCYGEAQRIVAGMEAVLRARGMTIASIPPVAEAVLPASAMSVRFLDLFRPPYLSRVLVVTTYWTLFYVATYAFLGFGTVLLDKMTIQQPHGLLYTALGDLAFPVGAALPLLLLDRVPRRYLLGLSSITYTIGLAVLATSRSGTAMVIGALLVALNILFNAGVGYIYTSEIFPTRIRASAMGIADGGGHIGGMIAPYVVLAAMAGWGARGVFGLLAGLMVVCAILIVTLGVRRTGELPSI</sequence>
<comment type="subcellular location">
    <subcellularLocation>
        <location evidence="1">Membrane</location>
        <topology evidence="1">Multi-pass membrane protein</topology>
    </subcellularLocation>
</comment>
<keyword evidence="5 7" id="KW-1133">Transmembrane helix</keyword>
<dbReference type="InterPro" id="IPR020846">
    <property type="entry name" value="MFS_dom"/>
</dbReference>
<protein>
    <submittedName>
        <fullName evidence="9">MFS transporter</fullName>
    </submittedName>
</protein>
<evidence type="ECO:0000313" key="10">
    <source>
        <dbReference type="Proteomes" id="UP001521209"/>
    </source>
</evidence>
<evidence type="ECO:0000256" key="7">
    <source>
        <dbReference type="SAM" id="Phobius"/>
    </source>
</evidence>
<feature type="transmembrane region" description="Helical" evidence="7">
    <location>
        <begin position="428"/>
        <end position="447"/>
    </location>
</feature>
<feature type="transmembrane region" description="Helical" evidence="7">
    <location>
        <begin position="309"/>
        <end position="330"/>
    </location>
</feature>
<dbReference type="SUPFAM" id="SSF103473">
    <property type="entry name" value="MFS general substrate transporter"/>
    <property type="match status" value="1"/>
</dbReference>
<dbReference type="RefSeq" id="WP_235702654.1">
    <property type="nucleotide sequence ID" value="NZ_JAKGBZ010000002.1"/>
</dbReference>
<evidence type="ECO:0000256" key="1">
    <source>
        <dbReference type="ARBA" id="ARBA00004141"/>
    </source>
</evidence>
<dbReference type="InterPro" id="IPR036259">
    <property type="entry name" value="MFS_trans_sf"/>
</dbReference>
<evidence type="ECO:0000313" key="9">
    <source>
        <dbReference type="EMBL" id="MCF3945415.1"/>
    </source>
</evidence>
<dbReference type="Gene3D" id="1.20.1250.20">
    <property type="entry name" value="MFS general substrate transporter like domains"/>
    <property type="match status" value="1"/>
</dbReference>
<dbReference type="PANTHER" id="PTHR23511">
    <property type="entry name" value="SYNAPTIC VESICLE GLYCOPROTEIN 2"/>
    <property type="match status" value="1"/>
</dbReference>
<dbReference type="Pfam" id="PF00083">
    <property type="entry name" value="Sugar_tr"/>
    <property type="match status" value="1"/>
</dbReference>
<organism evidence="9 10">
    <name type="scientific">Acidiphilium iwatense</name>
    <dbReference type="NCBI Taxonomy" id="768198"/>
    <lineage>
        <taxon>Bacteria</taxon>
        <taxon>Pseudomonadati</taxon>
        <taxon>Pseudomonadota</taxon>
        <taxon>Alphaproteobacteria</taxon>
        <taxon>Acetobacterales</taxon>
        <taxon>Acidocellaceae</taxon>
        <taxon>Acidiphilium</taxon>
    </lineage>
</organism>
<feature type="transmembrane region" description="Helical" evidence="7">
    <location>
        <begin position="35"/>
        <end position="58"/>
    </location>
</feature>
<feature type="transmembrane region" description="Helical" evidence="7">
    <location>
        <begin position="186"/>
        <end position="207"/>
    </location>
</feature>
<feature type="transmembrane region" description="Helical" evidence="7">
    <location>
        <begin position="70"/>
        <end position="88"/>
    </location>
</feature>
<feature type="transmembrane region" description="Helical" evidence="7">
    <location>
        <begin position="100"/>
        <end position="118"/>
    </location>
</feature>
<dbReference type="CDD" id="cd17316">
    <property type="entry name" value="MFS_SV2_like"/>
    <property type="match status" value="1"/>
</dbReference>
<evidence type="ECO:0000256" key="3">
    <source>
        <dbReference type="ARBA" id="ARBA00022448"/>
    </source>
</evidence>
<accession>A0ABS9DUE8</accession>
<keyword evidence="3" id="KW-0813">Transport</keyword>
<dbReference type="InterPro" id="IPR005828">
    <property type="entry name" value="MFS_sugar_transport-like"/>
</dbReference>
<proteinExistence type="inferred from homology"/>
<feature type="transmembrane region" description="Helical" evidence="7">
    <location>
        <begin position="273"/>
        <end position="297"/>
    </location>
</feature>
<evidence type="ECO:0000256" key="2">
    <source>
        <dbReference type="ARBA" id="ARBA00010992"/>
    </source>
</evidence>
<keyword evidence="6 7" id="KW-0472">Membrane</keyword>
<keyword evidence="4 7" id="KW-0812">Transmembrane</keyword>
<gene>
    <name evidence="9" type="ORF">L2A60_01785</name>
</gene>
<comment type="caution">
    <text evidence="9">The sequence shown here is derived from an EMBL/GenBank/DDBJ whole genome shotgun (WGS) entry which is preliminary data.</text>
</comment>
<feature type="transmembrane region" description="Helical" evidence="7">
    <location>
        <begin position="162"/>
        <end position="180"/>
    </location>
</feature>
<evidence type="ECO:0000259" key="8">
    <source>
        <dbReference type="PROSITE" id="PS50850"/>
    </source>
</evidence>
<feature type="transmembrane region" description="Helical" evidence="7">
    <location>
        <begin position="337"/>
        <end position="355"/>
    </location>
</feature>
<evidence type="ECO:0000256" key="4">
    <source>
        <dbReference type="ARBA" id="ARBA00022692"/>
    </source>
</evidence>
<reference evidence="9 10" key="1">
    <citation type="submission" date="2022-01" db="EMBL/GenBank/DDBJ databases">
        <authorList>
            <person name="Won M."/>
            <person name="Kim S.-J."/>
            <person name="Kwon S.-W."/>
        </authorList>
    </citation>
    <scope>NUCLEOTIDE SEQUENCE [LARGE SCALE GENOMIC DNA]</scope>
    <source>
        <strain evidence="9 10">KCTC 23505</strain>
    </source>
</reference>
<feature type="transmembrane region" description="Helical" evidence="7">
    <location>
        <begin position="361"/>
        <end position="383"/>
    </location>
</feature>
<dbReference type="Proteomes" id="UP001521209">
    <property type="component" value="Unassembled WGS sequence"/>
</dbReference>
<feature type="domain" description="Major facilitator superfamily (MFS) profile" evidence="8">
    <location>
        <begin position="33"/>
        <end position="450"/>
    </location>
</feature>
<keyword evidence="10" id="KW-1185">Reference proteome</keyword>
<feature type="transmembrane region" description="Helical" evidence="7">
    <location>
        <begin position="124"/>
        <end position="142"/>
    </location>
</feature>